<dbReference type="AlphaFoldDB" id="F0EKC4"/>
<gene>
    <name evidence="1" type="ORF">HMPREF9087_1866</name>
</gene>
<evidence type="ECO:0000313" key="2">
    <source>
        <dbReference type="Proteomes" id="UP000004835"/>
    </source>
</evidence>
<feature type="non-terminal residue" evidence="1">
    <location>
        <position position="1"/>
    </location>
</feature>
<protein>
    <submittedName>
        <fullName evidence="1">Uncharacterized protein</fullName>
    </submittedName>
</protein>
<organism evidence="1 2">
    <name type="scientific">Enterococcus casseliflavus ATCC 12755</name>
    <dbReference type="NCBI Taxonomy" id="888066"/>
    <lineage>
        <taxon>Bacteria</taxon>
        <taxon>Bacillati</taxon>
        <taxon>Bacillota</taxon>
        <taxon>Bacilli</taxon>
        <taxon>Lactobacillales</taxon>
        <taxon>Enterococcaceae</taxon>
        <taxon>Enterococcus</taxon>
    </lineage>
</organism>
<accession>F0EKC4</accession>
<dbReference type="HOGENOM" id="CLU_2966144_0_0_9"/>
<name>F0EKC4_ENTCA</name>
<dbReference type="Proteomes" id="UP000004835">
    <property type="component" value="Unassembled WGS sequence"/>
</dbReference>
<reference evidence="1 2" key="1">
    <citation type="submission" date="2011-01" db="EMBL/GenBank/DDBJ databases">
        <authorList>
            <person name="Muzny D."/>
            <person name="Qin X."/>
            <person name="Deng J."/>
            <person name="Jiang H."/>
            <person name="Liu Y."/>
            <person name="Qu J."/>
            <person name="Song X.-Z."/>
            <person name="Zhang L."/>
            <person name="Thornton R."/>
            <person name="Coyle M."/>
            <person name="Francisco L."/>
            <person name="Jackson L."/>
            <person name="Javaid M."/>
            <person name="Korchina V."/>
            <person name="Kovar C."/>
            <person name="Mata R."/>
            <person name="Mathew T."/>
            <person name="Ngo R."/>
            <person name="Nguyen L."/>
            <person name="Nguyen N."/>
            <person name="Okwuonu G."/>
            <person name="Ongeri F."/>
            <person name="Pham C."/>
            <person name="Simmons D."/>
            <person name="Wilczek-Boney K."/>
            <person name="Hale W."/>
            <person name="Jakkamsetti A."/>
            <person name="Pham P."/>
            <person name="Ruth R."/>
            <person name="San Lucas F."/>
            <person name="Warren J."/>
            <person name="Zhang J."/>
            <person name="Zhao Z."/>
            <person name="Zhou C."/>
            <person name="Zhu D."/>
            <person name="Lee S."/>
            <person name="Bess C."/>
            <person name="Blankenburg K."/>
            <person name="Forbes L."/>
            <person name="Fu Q."/>
            <person name="Gubbala S."/>
            <person name="Hirani K."/>
            <person name="Jayaseelan J.C."/>
            <person name="Lara F."/>
            <person name="Munidasa M."/>
            <person name="Palculict T."/>
            <person name="Patil S."/>
            <person name="Pu L.-L."/>
            <person name="Saada N."/>
            <person name="Tang L."/>
            <person name="Weissenberger G."/>
            <person name="Zhu Y."/>
            <person name="Hemphill L."/>
            <person name="Shang Y."/>
            <person name="Youmans B."/>
            <person name="Ayvaz T."/>
            <person name="Ross M."/>
            <person name="Santibanez J."/>
            <person name="Aqrawi P."/>
            <person name="Gross S."/>
            <person name="Joshi V."/>
            <person name="Fowler G."/>
            <person name="Nazareth L."/>
            <person name="Reid J."/>
            <person name="Worley K."/>
            <person name="Petrosino J."/>
            <person name="Highlander S."/>
            <person name="Gibbs R."/>
        </authorList>
    </citation>
    <scope>NUCLEOTIDE SEQUENCE [LARGE SCALE GENOMIC DNA]</scope>
    <source>
        <strain evidence="1 2">ATCC 12755</strain>
    </source>
</reference>
<sequence>FILNYVSLLIKVLGYFPGKIGKLTNKAFGNLIYAPITRNPDFVDFEESVKRSVGIDRNE</sequence>
<proteinExistence type="predicted"/>
<dbReference type="EMBL" id="AEWT01000014">
    <property type="protein sequence ID" value="EGC69448.1"/>
    <property type="molecule type" value="Genomic_DNA"/>
</dbReference>
<comment type="caution">
    <text evidence="1">The sequence shown here is derived from an EMBL/GenBank/DDBJ whole genome shotgun (WGS) entry which is preliminary data.</text>
</comment>
<evidence type="ECO:0000313" key="1">
    <source>
        <dbReference type="EMBL" id="EGC69448.1"/>
    </source>
</evidence>